<gene>
    <name evidence="1" type="ORF">ABOZ73_14790</name>
</gene>
<dbReference type="RefSeq" id="WP_369058905.1">
    <property type="nucleotide sequence ID" value="NZ_CP158375.1"/>
</dbReference>
<dbReference type="GO" id="GO:0016491">
    <property type="term" value="F:oxidoreductase activity"/>
    <property type="evidence" value="ECO:0007669"/>
    <property type="project" value="UniProtKB-KW"/>
</dbReference>
<dbReference type="InterPro" id="IPR051209">
    <property type="entry name" value="FAD-bind_Monooxygenase_sf"/>
</dbReference>
<dbReference type="Gene3D" id="3.50.50.60">
    <property type="entry name" value="FAD/NAD(P)-binding domain"/>
    <property type="match status" value="2"/>
</dbReference>
<protein>
    <submittedName>
        <fullName evidence="1">NAD(P)/FAD-dependent oxidoreductase</fullName>
        <ecNumber evidence="1">1.14.13.-</ecNumber>
    </submittedName>
</protein>
<dbReference type="SUPFAM" id="SSF51905">
    <property type="entry name" value="FAD/NAD(P)-binding domain"/>
    <property type="match status" value="2"/>
</dbReference>
<organism evidence="1">
    <name type="scientific">Caulobacter sp. 73W</name>
    <dbReference type="NCBI Taxonomy" id="3161137"/>
    <lineage>
        <taxon>Bacteria</taxon>
        <taxon>Pseudomonadati</taxon>
        <taxon>Pseudomonadota</taxon>
        <taxon>Alphaproteobacteria</taxon>
        <taxon>Caulobacterales</taxon>
        <taxon>Caulobacteraceae</taxon>
        <taxon>Caulobacter</taxon>
    </lineage>
</organism>
<proteinExistence type="predicted"/>
<dbReference type="PANTHER" id="PTHR42877:SF4">
    <property type="entry name" value="FAD_NAD(P)-BINDING DOMAIN-CONTAINING PROTEIN-RELATED"/>
    <property type="match status" value="1"/>
</dbReference>
<dbReference type="AlphaFoldDB" id="A0AB39KRQ3"/>
<name>A0AB39KRQ3_9CAUL</name>
<accession>A0AB39KRQ3</accession>
<dbReference type="EC" id="1.14.13.-" evidence="1"/>
<dbReference type="Pfam" id="PF13738">
    <property type="entry name" value="Pyr_redox_3"/>
    <property type="match status" value="1"/>
</dbReference>
<sequence>MNAPFKPAGQAPAKPDVDVAILGSGFSGLGMAIALLKDGRRDFVILEKAQGVGGTWRDNTYPGCACDIPSHLYSFSFEPNPEWSRVYPSQPEIRAYLDRVADKYDLRPHLRLGRTVTDLTFDEAGGFWRVTSEDGQVLTARVVVSGTGGLSRPILPNLKGMDRFKGKTFHSAWWDHDYDLTGKTVAVIGTGASAIQFVPQIAPKVKSLTLFQRTPPWVMPKKDREMHGWERALFRAAPVFQKLLRGLTYARLELLATGLVWRTDSMAKFEKLGRQFIDATISDPVLRRKVTPNYRMGCKRILISNDYYPALARPNVDLVTEGIAEITAKGVRTTDGVEHAVDVIVYGTGFAATDALSPTQVHGRGGRHLNAEWEAGAQAYLGVTVSGYPNFFMLMGPNTGLGHNSIVYMIESQIRHVMDGLRRMDAAGAAWMDPKRDAQNAFNAFVQQRVGKTVWNAGGCKSWYLTEDGRNTTIWPGFTFDYRRRVKAIDPAAYDMERVKVS</sequence>
<dbReference type="InterPro" id="IPR036188">
    <property type="entry name" value="FAD/NAD-bd_sf"/>
</dbReference>
<keyword evidence="1" id="KW-0560">Oxidoreductase</keyword>
<dbReference type="PANTHER" id="PTHR42877">
    <property type="entry name" value="L-ORNITHINE N(5)-MONOOXYGENASE-RELATED"/>
    <property type="match status" value="1"/>
</dbReference>
<dbReference type="EMBL" id="CP158375">
    <property type="protein sequence ID" value="XDO96049.1"/>
    <property type="molecule type" value="Genomic_DNA"/>
</dbReference>
<evidence type="ECO:0000313" key="1">
    <source>
        <dbReference type="EMBL" id="XDO96049.1"/>
    </source>
</evidence>
<reference evidence="1" key="1">
    <citation type="submission" date="2024-06" db="EMBL/GenBank/DDBJ databases">
        <title>Caulobacter inopinatus, sp. nov.</title>
        <authorList>
            <person name="Donachie S.P."/>
        </authorList>
    </citation>
    <scope>NUCLEOTIDE SEQUENCE</scope>
    <source>
        <strain evidence="1">73W</strain>
    </source>
</reference>